<protein>
    <recommendedName>
        <fullName evidence="5">Copper amine oxidase</fullName>
    </recommendedName>
</protein>
<feature type="region of interest" description="Disordered" evidence="1">
    <location>
        <begin position="43"/>
        <end position="90"/>
    </location>
</feature>
<keyword evidence="4" id="KW-1185">Reference proteome</keyword>
<reference evidence="3 4" key="1">
    <citation type="submission" date="2024-09" db="EMBL/GenBank/DDBJ databases">
        <authorList>
            <person name="Sun Q."/>
            <person name="Mori K."/>
        </authorList>
    </citation>
    <scope>NUCLEOTIDE SEQUENCE [LARGE SCALE GENOMIC DNA]</scope>
    <source>
        <strain evidence="3 4">JCM 12520</strain>
    </source>
</reference>
<organism evidence="3 4">
    <name type="scientific">Paenibacillus hodogayensis</name>
    <dbReference type="NCBI Taxonomy" id="279208"/>
    <lineage>
        <taxon>Bacteria</taxon>
        <taxon>Bacillati</taxon>
        <taxon>Bacillota</taxon>
        <taxon>Bacilli</taxon>
        <taxon>Bacillales</taxon>
        <taxon>Paenibacillaceae</taxon>
        <taxon>Paenibacillus</taxon>
    </lineage>
</organism>
<sequence length="509" mass="52078">MRETMKKRLAVLMGAAVLTASGGALLPAKAAWAETVSVTAADETTGASVTADESTGTTADETTGTSANAEESTGSSPAADESTGPSAAAEQTKQVSYIDILASRNLSSYVAQAAALGDQDFDTVWQEVLTGKSLSEASGVPAGDLEAALLQSLAQSLSADVENGALTAGEAEQTKASAIATIRAVIAGASTSASVQAALIGGADIVQSRLDRVIEDTAALLELNARELRQSLRDGRSLAEASGQDAATLAAQLAGMLNQDLDASVQAGQLARADADTRKREGLEALGRIVAEAGYDRETTPWMEQYGNALLASQLGFAVNYAYALSSREYDDFYSDLAEGASIETASGLTEKDLLPSISAMIGNAVDEAWLNGKLSAGYADELKLQADEQLKTALTAPGYGQSKAVAIADDAAVAASAQDYAEGRLSQVAADVAAWAGTRADVLLEKLAQGQTLAQAAGTDSDALLRALVKSVAVQLNAYAADGTFTEKDVASAKSSYTAGLVQLLNNA</sequence>
<evidence type="ECO:0000313" key="4">
    <source>
        <dbReference type="Proteomes" id="UP001589619"/>
    </source>
</evidence>
<dbReference type="Proteomes" id="UP001589619">
    <property type="component" value="Unassembled WGS sequence"/>
</dbReference>
<dbReference type="RefSeq" id="WP_344909026.1">
    <property type="nucleotide sequence ID" value="NZ_BAAAYO010000007.1"/>
</dbReference>
<proteinExistence type="predicted"/>
<evidence type="ECO:0008006" key="5">
    <source>
        <dbReference type="Google" id="ProtNLM"/>
    </source>
</evidence>
<gene>
    <name evidence="3" type="ORF">ACFFNY_25940</name>
</gene>
<evidence type="ECO:0000256" key="1">
    <source>
        <dbReference type="SAM" id="MobiDB-lite"/>
    </source>
</evidence>
<evidence type="ECO:0000256" key="2">
    <source>
        <dbReference type="SAM" id="SignalP"/>
    </source>
</evidence>
<dbReference type="EMBL" id="JBHMAG010000017">
    <property type="protein sequence ID" value="MFB9755031.1"/>
    <property type="molecule type" value="Genomic_DNA"/>
</dbReference>
<feature type="compositionally biased region" description="Polar residues" evidence="1">
    <location>
        <begin position="67"/>
        <end position="76"/>
    </location>
</feature>
<feature type="chain" id="PRO_5045218702" description="Copper amine oxidase" evidence="2">
    <location>
        <begin position="34"/>
        <end position="509"/>
    </location>
</feature>
<feature type="compositionally biased region" description="Low complexity" evidence="1">
    <location>
        <begin position="50"/>
        <end position="66"/>
    </location>
</feature>
<keyword evidence="2" id="KW-0732">Signal</keyword>
<feature type="signal peptide" evidence="2">
    <location>
        <begin position="1"/>
        <end position="33"/>
    </location>
</feature>
<accession>A0ABV5W478</accession>
<comment type="caution">
    <text evidence="3">The sequence shown here is derived from an EMBL/GenBank/DDBJ whole genome shotgun (WGS) entry which is preliminary data.</text>
</comment>
<name>A0ABV5W478_9BACL</name>
<evidence type="ECO:0000313" key="3">
    <source>
        <dbReference type="EMBL" id="MFB9755031.1"/>
    </source>
</evidence>